<dbReference type="Proteomes" id="UP001215503">
    <property type="component" value="Unassembled WGS sequence"/>
</dbReference>
<dbReference type="PROSITE" id="PS50943">
    <property type="entry name" value="HTH_CROC1"/>
    <property type="match status" value="1"/>
</dbReference>
<gene>
    <name evidence="2" type="ORF">P2G67_07360</name>
</gene>
<comment type="caution">
    <text evidence="2">The sequence shown here is derived from an EMBL/GenBank/DDBJ whole genome shotgun (WGS) entry which is preliminary data.</text>
</comment>
<evidence type="ECO:0000313" key="2">
    <source>
        <dbReference type="EMBL" id="MDF2095790.1"/>
    </source>
</evidence>
<dbReference type="Gene3D" id="1.10.260.40">
    <property type="entry name" value="lambda repressor-like DNA-binding domains"/>
    <property type="match status" value="1"/>
</dbReference>
<dbReference type="EMBL" id="JARHUD010000004">
    <property type="protein sequence ID" value="MDF2095790.1"/>
    <property type="molecule type" value="Genomic_DNA"/>
</dbReference>
<proteinExistence type="predicted"/>
<evidence type="ECO:0000313" key="3">
    <source>
        <dbReference type="Proteomes" id="UP001215503"/>
    </source>
</evidence>
<evidence type="ECO:0000259" key="1">
    <source>
        <dbReference type="PROSITE" id="PS50943"/>
    </source>
</evidence>
<sequence>MPRHSHDSGKEAFSIQLRNLMLEKGWNQSELARQAGLNRDNVSTYINGKSMPSPERLKKLATALGVAPDELRPNTANVAISRGAPTFELTVQAHAPDKAQVRLERIMSMRTALKIAELLSDEDEPSGQIRSN</sequence>
<reference evidence="2 3" key="1">
    <citation type="submission" date="2023-03" db="EMBL/GenBank/DDBJ databases">
        <title>Fodinicurvata sp. CAU 1616 isolated from sea sendiment.</title>
        <authorList>
            <person name="Kim W."/>
        </authorList>
    </citation>
    <scope>NUCLEOTIDE SEQUENCE [LARGE SCALE GENOMIC DNA]</scope>
    <source>
        <strain evidence="2 3">CAU 1616</strain>
    </source>
</reference>
<dbReference type="SUPFAM" id="SSF47413">
    <property type="entry name" value="lambda repressor-like DNA-binding domains"/>
    <property type="match status" value="1"/>
</dbReference>
<dbReference type="RefSeq" id="WP_275821544.1">
    <property type="nucleotide sequence ID" value="NZ_JARHUD010000004.1"/>
</dbReference>
<dbReference type="CDD" id="cd00093">
    <property type="entry name" value="HTH_XRE"/>
    <property type="match status" value="1"/>
</dbReference>
<dbReference type="SMART" id="SM00530">
    <property type="entry name" value="HTH_XRE"/>
    <property type="match status" value="1"/>
</dbReference>
<name>A0ABT5YLG0_9PROT</name>
<dbReference type="InterPro" id="IPR010982">
    <property type="entry name" value="Lambda_DNA-bd_dom_sf"/>
</dbReference>
<dbReference type="Pfam" id="PF01381">
    <property type="entry name" value="HTH_3"/>
    <property type="match status" value="1"/>
</dbReference>
<keyword evidence="3" id="KW-1185">Reference proteome</keyword>
<organism evidence="2 3">
    <name type="scientific">Aquibaculum arenosum</name>
    <dbReference type="NCBI Taxonomy" id="3032591"/>
    <lineage>
        <taxon>Bacteria</taxon>
        <taxon>Pseudomonadati</taxon>
        <taxon>Pseudomonadota</taxon>
        <taxon>Alphaproteobacteria</taxon>
        <taxon>Rhodospirillales</taxon>
        <taxon>Rhodovibrionaceae</taxon>
        <taxon>Aquibaculum</taxon>
    </lineage>
</organism>
<dbReference type="InterPro" id="IPR001387">
    <property type="entry name" value="Cro/C1-type_HTH"/>
</dbReference>
<feature type="domain" description="HTH cro/C1-type" evidence="1">
    <location>
        <begin position="17"/>
        <end position="71"/>
    </location>
</feature>
<protein>
    <submittedName>
        <fullName evidence="2">Helix-turn-helix domain-containing protein</fullName>
    </submittedName>
</protein>
<accession>A0ABT5YLG0</accession>